<evidence type="ECO:0000256" key="2">
    <source>
        <dbReference type="ARBA" id="ARBA00023043"/>
    </source>
</evidence>
<dbReference type="PANTHER" id="PTHR24198:SF165">
    <property type="entry name" value="ANKYRIN REPEAT-CONTAINING PROTEIN-RELATED"/>
    <property type="match status" value="1"/>
</dbReference>
<dbReference type="AlphaFoldDB" id="A0A7S3R009"/>
<dbReference type="InterPro" id="IPR002110">
    <property type="entry name" value="Ankyrin_rpt"/>
</dbReference>
<organism evidence="4">
    <name type="scientific">Dunaliella tertiolecta</name>
    <name type="common">Green alga</name>
    <dbReference type="NCBI Taxonomy" id="3047"/>
    <lineage>
        <taxon>Eukaryota</taxon>
        <taxon>Viridiplantae</taxon>
        <taxon>Chlorophyta</taxon>
        <taxon>core chlorophytes</taxon>
        <taxon>Chlorophyceae</taxon>
        <taxon>CS clade</taxon>
        <taxon>Chlamydomonadales</taxon>
        <taxon>Dunaliellaceae</taxon>
        <taxon>Dunaliella</taxon>
    </lineage>
</organism>
<dbReference type="SUPFAM" id="SSF48403">
    <property type="entry name" value="Ankyrin repeat"/>
    <property type="match status" value="2"/>
</dbReference>
<dbReference type="PROSITE" id="PS50297">
    <property type="entry name" value="ANK_REP_REGION"/>
    <property type="match status" value="7"/>
</dbReference>
<proteinExistence type="predicted"/>
<dbReference type="SMART" id="SM00248">
    <property type="entry name" value="ANK"/>
    <property type="match status" value="9"/>
</dbReference>
<gene>
    <name evidence="4" type="ORF">DTER00134_LOCUS13619</name>
</gene>
<feature type="repeat" description="ANK" evidence="3">
    <location>
        <begin position="257"/>
        <end position="289"/>
    </location>
</feature>
<accession>A0A7S3R009</accession>
<evidence type="ECO:0000313" key="4">
    <source>
        <dbReference type="EMBL" id="CAE0498546.1"/>
    </source>
</evidence>
<name>A0A7S3R009_DUNTE</name>
<protein>
    <submittedName>
        <fullName evidence="4">Uncharacterized protein</fullName>
    </submittedName>
</protein>
<dbReference type="PROSITE" id="PS50088">
    <property type="entry name" value="ANK_REPEAT"/>
    <property type="match status" value="7"/>
</dbReference>
<feature type="repeat" description="ANK" evidence="3">
    <location>
        <begin position="356"/>
        <end position="388"/>
    </location>
</feature>
<evidence type="ECO:0000256" key="1">
    <source>
        <dbReference type="ARBA" id="ARBA00022737"/>
    </source>
</evidence>
<feature type="repeat" description="ANK" evidence="3">
    <location>
        <begin position="47"/>
        <end position="79"/>
    </location>
</feature>
<dbReference type="InterPro" id="IPR036770">
    <property type="entry name" value="Ankyrin_rpt-contain_sf"/>
</dbReference>
<sequence length="441" mass="47076">MAPKKVDAAAELNQMAMTLLTLARDNKFKELEGLASVGMPITLGNQMGQTALHIASLWGNVESIEVLLNAGADVNTRNMRGSTPLHFAAAAKKNAKQACEILLKKGADAEAVDMTGRAPYEMADSDEVRAMLGGPDPRLFDLAGDGKAEELRKLLAEEAIESVRVMDSGGRTPLNLAILSGNLDAVKAILEFDPKCLDMPDAAGDTAMHTVVEEGHKPDILAYLLSLKPKTLNAQNMNRSEYSSGNWLLRGEVLEPLDRTPLMVALDSGNIESARVLIEAGADLNVMDFDKRAPIHLALEEGEESIVELLLQKGADPNAPSQDLISCLHYCATRGPIRLLHLFLEKGGNVHAANEEGWTPLHLSCRSGKADRAAALIQAGADVNAVNSQGSTPLHLAAVNGHLPIVQLLREAKADITIPNKQGKTAAEIAKTPEVAEAVTK</sequence>
<feature type="repeat" description="ANK" evidence="3">
    <location>
        <begin position="389"/>
        <end position="421"/>
    </location>
</feature>
<dbReference type="EMBL" id="HBIP01022751">
    <property type="protein sequence ID" value="CAE0498546.1"/>
    <property type="molecule type" value="Transcribed_RNA"/>
</dbReference>
<evidence type="ECO:0000256" key="3">
    <source>
        <dbReference type="PROSITE-ProRule" id="PRU00023"/>
    </source>
</evidence>
<dbReference type="PRINTS" id="PR01415">
    <property type="entry name" value="ANKYRIN"/>
</dbReference>
<dbReference type="Pfam" id="PF12796">
    <property type="entry name" value="Ank_2"/>
    <property type="match status" value="4"/>
</dbReference>
<keyword evidence="2 3" id="KW-0040">ANK repeat</keyword>
<reference evidence="4" key="1">
    <citation type="submission" date="2021-01" db="EMBL/GenBank/DDBJ databases">
        <authorList>
            <person name="Corre E."/>
            <person name="Pelletier E."/>
            <person name="Niang G."/>
            <person name="Scheremetjew M."/>
            <person name="Finn R."/>
            <person name="Kale V."/>
            <person name="Holt S."/>
            <person name="Cochrane G."/>
            <person name="Meng A."/>
            <person name="Brown T."/>
            <person name="Cohen L."/>
        </authorList>
    </citation>
    <scope>NUCLEOTIDE SEQUENCE</scope>
    <source>
        <strain evidence="4">CCMP1320</strain>
    </source>
</reference>
<dbReference type="PANTHER" id="PTHR24198">
    <property type="entry name" value="ANKYRIN REPEAT AND PROTEIN KINASE DOMAIN-CONTAINING PROTEIN"/>
    <property type="match status" value="1"/>
</dbReference>
<dbReference type="Gene3D" id="1.25.40.20">
    <property type="entry name" value="Ankyrin repeat-containing domain"/>
    <property type="match status" value="3"/>
</dbReference>
<feature type="repeat" description="ANK" evidence="3">
    <location>
        <begin position="80"/>
        <end position="114"/>
    </location>
</feature>
<keyword evidence="1" id="KW-0677">Repeat</keyword>
<feature type="repeat" description="ANK" evidence="3">
    <location>
        <begin position="169"/>
        <end position="191"/>
    </location>
</feature>
<feature type="repeat" description="ANK" evidence="3">
    <location>
        <begin position="290"/>
        <end position="322"/>
    </location>
</feature>